<feature type="region of interest" description="Disordered" evidence="9">
    <location>
        <begin position="537"/>
        <end position="612"/>
    </location>
</feature>
<dbReference type="Proteomes" id="UP001286313">
    <property type="component" value="Unassembled WGS sequence"/>
</dbReference>
<dbReference type="FunFam" id="1.20.1270.10:FF:000002">
    <property type="entry name" value="Heat shock 70 kDa protein 4"/>
    <property type="match status" value="1"/>
</dbReference>
<comment type="caution">
    <text evidence="10">The sequence shown here is derived from an EMBL/GenBank/DDBJ whole genome shotgun (WGS) entry which is preliminary data.</text>
</comment>
<dbReference type="GO" id="GO:0140662">
    <property type="term" value="F:ATP-dependent protein folding chaperone"/>
    <property type="evidence" value="ECO:0007669"/>
    <property type="project" value="InterPro"/>
</dbReference>
<keyword evidence="6" id="KW-0067">ATP-binding</keyword>
<proteinExistence type="inferred from homology"/>
<feature type="compositionally biased region" description="Basic and acidic residues" evidence="9">
    <location>
        <begin position="591"/>
        <end position="612"/>
    </location>
</feature>
<dbReference type="GO" id="GO:0030968">
    <property type="term" value="P:endoplasmic reticulum unfolded protein response"/>
    <property type="evidence" value="ECO:0007669"/>
    <property type="project" value="TreeGrafter"/>
</dbReference>
<dbReference type="Gene3D" id="3.30.30.30">
    <property type="match status" value="1"/>
</dbReference>
<dbReference type="GO" id="GO:0005524">
    <property type="term" value="F:ATP binding"/>
    <property type="evidence" value="ECO:0007669"/>
    <property type="project" value="UniProtKB-KW"/>
</dbReference>
<keyword evidence="3" id="KW-0732">Signal</keyword>
<evidence type="ECO:0000313" key="10">
    <source>
        <dbReference type="EMBL" id="KAK3873467.1"/>
    </source>
</evidence>
<evidence type="ECO:0000256" key="2">
    <source>
        <dbReference type="ARBA" id="ARBA00007381"/>
    </source>
</evidence>
<evidence type="ECO:0000256" key="6">
    <source>
        <dbReference type="ARBA" id="ARBA00022840"/>
    </source>
</evidence>
<evidence type="ECO:0000256" key="3">
    <source>
        <dbReference type="ARBA" id="ARBA00022729"/>
    </source>
</evidence>
<keyword evidence="4" id="KW-0547">Nucleotide-binding</keyword>
<dbReference type="GO" id="GO:0034663">
    <property type="term" value="C:endoplasmic reticulum chaperone complex"/>
    <property type="evidence" value="ECO:0007669"/>
    <property type="project" value="TreeGrafter"/>
</dbReference>
<dbReference type="InterPro" id="IPR043129">
    <property type="entry name" value="ATPase_NBD"/>
</dbReference>
<dbReference type="GO" id="GO:0005788">
    <property type="term" value="C:endoplasmic reticulum lumen"/>
    <property type="evidence" value="ECO:0007669"/>
    <property type="project" value="UniProtKB-SubCell"/>
</dbReference>
<dbReference type="SUPFAM" id="SSF53067">
    <property type="entry name" value="Actin-like ATPase domain"/>
    <property type="match status" value="2"/>
</dbReference>
<accession>A0AAE1FHS4</accession>
<dbReference type="PANTHER" id="PTHR45639">
    <property type="entry name" value="HSC70CB, ISOFORM G-RELATED"/>
    <property type="match status" value="1"/>
</dbReference>
<evidence type="ECO:0000256" key="1">
    <source>
        <dbReference type="ARBA" id="ARBA00004319"/>
    </source>
</evidence>
<feature type="compositionally biased region" description="Polar residues" evidence="9">
    <location>
        <begin position="537"/>
        <end position="562"/>
    </location>
</feature>
<keyword evidence="5" id="KW-0256">Endoplasmic reticulum</keyword>
<comment type="similarity">
    <text evidence="2">Belongs to the heat shock protein 70 family.</text>
</comment>
<feature type="compositionally biased region" description="Basic and acidic residues" evidence="9">
    <location>
        <begin position="866"/>
        <end position="894"/>
    </location>
</feature>
<comment type="subcellular location">
    <subcellularLocation>
        <location evidence="1">Endoplasmic reticulum lumen</location>
    </subcellularLocation>
</comment>
<dbReference type="InterPro" id="IPR013126">
    <property type="entry name" value="Hsp_70_fam"/>
</dbReference>
<organism evidence="10 11">
    <name type="scientific">Petrolisthes cinctipes</name>
    <name type="common">Flat porcelain crab</name>
    <dbReference type="NCBI Taxonomy" id="88211"/>
    <lineage>
        <taxon>Eukaryota</taxon>
        <taxon>Metazoa</taxon>
        <taxon>Ecdysozoa</taxon>
        <taxon>Arthropoda</taxon>
        <taxon>Crustacea</taxon>
        <taxon>Multicrustacea</taxon>
        <taxon>Malacostraca</taxon>
        <taxon>Eumalacostraca</taxon>
        <taxon>Eucarida</taxon>
        <taxon>Decapoda</taxon>
        <taxon>Pleocyemata</taxon>
        <taxon>Anomura</taxon>
        <taxon>Galatheoidea</taxon>
        <taxon>Porcellanidae</taxon>
        <taxon>Petrolisthes</taxon>
    </lineage>
</organism>
<evidence type="ECO:0000313" key="11">
    <source>
        <dbReference type="Proteomes" id="UP001286313"/>
    </source>
</evidence>
<dbReference type="Gene3D" id="3.90.640.10">
    <property type="entry name" value="Actin, Chain A, domain 4"/>
    <property type="match status" value="1"/>
</dbReference>
<keyword evidence="11" id="KW-1185">Reference proteome</keyword>
<feature type="region of interest" description="Disordered" evidence="9">
    <location>
        <begin position="847"/>
        <end position="951"/>
    </location>
</feature>
<feature type="compositionally biased region" description="Low complexity" evidence="9">
    <location>
        <begin position="579"/>
        <end position="590"/>
    </location>
</feature>
<evidence type="ECO:0000256" key="9">
    <source>
        <dbReference type="SAM" id="MobiDB-lite"/>
    </source>
</evidence>
<feature type="compositionally biased region" description="Basic and acidic residues" evidence="9">
    <location>
        <begin position="847"/>
        <end position="859"/>
    </location>
</feature>
<evidence type="ECO:0000256" key="8">
    <source>
        <dbReference type="ARBA" id="ARBA00040503"/>
    </source>
</evidence>
<evidence type="ECO:0000256" key="5">
    <source>
        <dbReference type="ARBA" id="ARBA00022824"/>
    </source>
</evidence>
<dbReference type="Pfam" id="PF00012">
    <property type="entry name" value="HSP70"/>
    <property type="match status" value="1"/>
</dbReference>
<sequence>MSIDFGSEWMKVAVVAPGVPMEIALNKESKRKTPAAVSFRNNERTFGEDALTNGVRFPVTNFYYLLDLLGKKIDNPIVELYKTRFPFYTIEADEERNTIVFRYDEETTYSVEELVGQMLGNARDLAAAHTDQRIKDCVITVPPFFNQAERRAILTAAQLSGLKVLSLMSSNAAVALNHGMFRRKEINSTVQNILFYDLGASSATATIAAYQSVKTKDRGYSETNPQVTILGMGYDRTLGGLEMQLRLRDYLAAKFTAVKKTSNDVYQSPRAMAKLFKEAGRLMKVLSANSEHVSQVEGVLDEEDFRVMVKREDFESVCEDVFQRIRAPVDSALISAGMDITTIDQFIIVGGTTRVPRVQSLLQEVWGHELGKNINTDEAAAMGAVYRAADLGQGFKVKKFHVKESVVFPIEVDFEREVETQEGTKVTKTVKRSLFPTGNTYPQKKVMTFNKHNSDFVFSVNYGNNEHLSKQETRAASVQNVSVVLVKGVTAAFKKHKEEGNEAKGIKAHFSMDDSGVLSLVDMEAVFEKTVVVDEATTTASTTGQQEESTLSKLGNTISKLFSGSEDEDKAGETKENQTTETEPNQSNNNNKKEEKDNKEEDKDNNKGSVMKEKQVIVKETLNYTVTYLDIPDLTPDSLHISKKKLEDINTAEVNRRERESARNTLESYIMDAQDRLYQQEYEAATTEQEREQIRQLCTQLDEWLYEEGFEEATSVYRVKLSELMSLFEPVKDRVQQHRDRPEALQALMDMLNASSMFVGRAREAPQEQQFFTDVEITAIDKLIVDTQKWLEEKSELQSNTPLWEDPKLTLTDIGEKWSALDREIKYLINKAKIVKAKKDREAAEAKIKEEKEEKEKKEKNKKKTNQTEKQEKQDEEVIKEDVEKKGDGEKDETVSSNTDDPLNIFQETDQENDAEADRRKETEEEEEKEEEEEEGVEEIGDEDSSEHTEL</sequence>
<protein>
    <recommendedName>
        <fullName evidence="8">Hypoxia up-regulated protein 1</fullName>
    </recommendedName>
</protein>
<dbReference type="Gene3D" id="2.60.34.10">
    <property type="entry name" value="Substrate Binding Domain Of DNAk, Chain A, domain 1"/>
    <property type="match status" value="1"/>
</dbReference>
<dbReference type="EMBL" id="JAWQEG010002220">
    <property type="protein sequence ID" value="KAK3873467.1"/>
    <property type="molecule type" value="Genomic_DNA"/>
</dbReference>
<dbReference type="InterPro" id="IPR029048">
    <property type="entry name" value="HSP70_C_sf"/>
</dbReference>
<name>A0AAE1FHS4_PETCI</name>
<dbReference type="FunFam" id="3.30.30.30:FF:000004">
    <property type="entry name" value="hypoxia up-regulated protein 1"/>
    <property type="match status" value="1"/>
</dbReference>
<dbReference type="PRINTS" id="PR00301">
    <property type="entry name" value="HEATSHOCK70"/>
</dbReference>
<evidence type="ECO:0000256" key="4">
    <source>
        <dbReference type="ARBA" id="ARBA00022741"/>
    </source>
</evidence>
<dbReference type="Gene3D" id="1.20.1270.10">
    <property type="match status" value="1"/>
</dbReference>
<dbReference type="PANTHER" id="PTHR45639:SF3">
    <property type="entry name" value="HYPOXIA UP-REGULATED PROTEIN 1"/>
    <property type="match status" value="1"/>
</dbReference>
<evidence type="ECO:0000256" key="7">
    <source>
        <dbReference type="ARBA" id="ARBA00023186"/>
    </source>
</evidence>
<gene>
    <name evidence="10" type="ORF">Pcinc_021521</name>
</gene>
<keyword evidence="7" id="KW-0143">Chaperone</keyword>
<dbReference type="CDD" id="cd10230">
    <property type="entry name" value="ASKHA_NBD_HSP70_HYOU1"/>
    <property type="match status" value="1"/>
</dbReference>
<dbReference type="AlphaFoldDB" id="A0AAE1FHS4"/>
<dbReference type="InterPro" id="IPR029047">
    <property type="entry name" value="HSP70_peptide-bd_sf"/>
</dbReference>
<feature type="compositionally biased region" description="Acidic residues" evidence="9">
    <location>
        <begin position="924"/>
        <end position="945"/>
    </location>
</feature>
<dbReference type="Gene3D" id="3.30.420.40">
    <property type="match status" value="2"/>
</dbReference>
<dbReference type="SUPFAM" id="SSF100934">
    <property type="entry name" value="Heat shock protein 70kD (HSP70), C-terminal subdomain"/>
    <property type="match status" value="1"/>
</dbReference>
<reference evidence="10" key="1">
    <citation type="submission" date="2023-10" db="EMBL/GenBank/DDBJ databases">
        <title>Genome assemblies of two species of porcelain crab, Petrolisthes cinctipes and Petrolisthes manimaculis (Anomura: Porcellanidae).</title>
        <authorList>
            <person name="Angst P."/>
        </authorList>
    </citation>
    <scope>NUCLEOTIDE SEQUENCE</scope>
    <source>
        <strain evidence="10">PB745_01</strain>
        <tissue evidence="10">Gill</tissue>
    </source>
</reference>